<dbReference type="Gene3D" id="1.25.40.10">
    <property type="entry name" value="Tetratricopeptide repeat domain"/>
    <property type="match status" value="1"/>
</dbReference>
<dbReference type="InterPro" id="IPR001387">
    <property type="entry name" value="Cro/C1-type_HTH"/>
</dbReference>
<dbReference type="PROSITE" id="PS50943">
    <property type="entry name" value="HTH_CROC1"/>
    <property type="match status" value="1"/>
</dbReference>
<organism evidence="2 3">
    <name type="scientific">Nocardia higoensis</name>
    <dbReference type="NCBI Taxonomy" id="228599"/>
    <lineage>
        <taxon>Bacteria</taxon>
        <taxon>Bacillati</taxon>
        <taxon>Actinomycetota</taxon>
        <taxon>Actinomycetes</taxon>
        <taxon>Mycobacteriales</taxon>
        <taxon>Nocardiaceae</taxon>
        <taxon>Nocardia</taxon>
    </lineage>
</organism>
<dbReference type="Gene3D" id="1.10.260.40">
    <property type="entry name" value="lambda repressor-like DNA-binding domains"/>
    <property type="match status" value="1"/>
</dbReference>
<dbReference type="InterPro" id="IPR010982">
    <property type="entry name" value="Lambda_DNA-bd_dom_sf"/>
</dbReference>
<keyword evidence="3" id="KW-1185">Reference proteome</keyword>
<sequence length="405" mass="44800">MEEHTTIGRRIQRARERMGMSRRVLGGLIGRSEEWAKSIETGKRGAPRLPMLLQIAEALGLSDLAELTGNGHAVSVKVWAGARHRDLGAVQLALTSFRLATPGERHDLTHLEERLRHAWQVRHSSPNHRTALGAILPTLIRDAQAAARTSGSDRRKARRLLAGVYHLTDFYVAYQPDASLVWLVADRGLAEAQEADDPYTIACGMWAMVQALRDSGRWDEALEMIASGREMLTPWLDRDSTPDNWRAISGALAAEAALVHARRGRTGDAWAAWDRAEEIAQRLGPAYRHVQTSFSQAVQAANATTLGVELRRSGEALRAARSVDGDEIVSIPRRARHLIEVARAYDERDERAAVVAILDRAQNTAPETISYNGYARDMLLSLQKKPPSGMSREVRDLCRRVGVAA</sequence>
<evidence type="ECO:0000313" key="3">
    <source>
        <dbReference type="Proteomes" id="UP000707731"/>
    </source>
</evidence>
<feature type="domain" description="HTH cro/C1-type" evidence="1">
    <location>
        <begin position="11"/>
        <end position="67"/>
    </location>
</feature>
<dbReference type="Pfam" id="PF13560">
    <property type="entry name" value="HTH_31"/>
    <property type="match status" value="1"/>
</dbReference>
<dbReference type="SMART" id="SM00530">
    <property type="entry name" value="HTH_XRE"/>
    <property type="match status" value="1"/>
</dbReference>
<comment type="caution">
    <text evidence="2">The sequence shown here is derived from an EMBL/GenBank/DDBJ whole genome shotgun (WGS) entry which is preliminary data.</text>
</comment>
<dbReference type="InterPro" id="IPR011990">
    <property type="entry name" value="TPR-like_helical_dom_sf"/>
</dbReference>
<dbReference type="CDD" id="cd00093">
    <property type="entry name" value="HTH_XRE"/>
    <property type="match status" value="1"/>
</dbReference>
<name>A0ABS0D754_9NOCA</name>
<protein>
    <submittedName>
        <fullName evidence="2">Helix-turn-helix domain-containing protein</fullName>
    </submittedName>
</protein>
<dbReference type="SUPFAM" id="SSF47413">
    <property type="entry name" value="lambda repressor-like DNA-binding domains"/>
    <property type="match status" value="1"/>
</dbReference>
<dbReference type="RefSeq" id="WP_195000510.1">
    <property type="nucleotide sequence ID" value="NZ_JADLQN010000001.1"/>
</dbReference>
<gene>
    <name evidence="2" type="ORF">IU449_03525</name>
</gene>
<proteinExistence type="predicted"/>
<reference evidence="2 3" key="1">
    <citation type="submission" date="2020-10" db="EMBL/GenBank/DDBJ databases">
        <title>Identification of Nocardia species via Next-generation sequencing and recognition of intraspecies genetic diversity.</title>
        <authorList>
            <person name="Li P."/>
            <person name="Li P."/>
            <person name="Lu B."/>
        </authorList>
    </citation>
    <scope>NUCLEOTIDE SEQUENCE [LARGE SCALE GENOMIC DNA]</scope>
    <source>
        <strain evidence="2 3">BJ06-0143</strain>
    </source>
</reference>
<evidence type="ECO:0000259" key="1">
    <source>
        <dbReference type="PROSITE" id="PS50943"/>
    </source>
</evidence>
<evidence type="ECO:0000313" key="2">
    <source>
        <dbReference type="EMBL" id="MBF6353628.1"/>
    </source>
</evidence>
<dbReference type="EMBL" id="JADLQN010000001">
    <property type="protein sequence ID" value="MBF6353628.1"/>
    <property type="molecule type" value="Genomic_DNA"/>
</dbReference>
<accession>A0ABS0D754</accession>
<dbReference type="Proteomes" id="UP000707731">
    <property type="component" value="Unassembled WGS sequence"/>
</dbReference>